<sequence length="188" mass="19453">MTPACTRGRATGTAPWRTPISFDLLAYLRETRGPEVASRAWRDLGAAVWGTLAAAAPAAPPRARPPGGEVLDFELLGFDVLLDRGLRPWVLEVNSQPDLSSSGPGGGICYAADHGVKAAVVADLLTLLRLPCAGGAGAAGDGAPPAARDGTEHGGRGGFLRRARRARRSRIGSQSFEGSPSSGKRAMT</sequence>
<comment type="caution">
    <text evidence="5">The sequence shown here is derived from an EMBL/GenBank/DDBJ whole genome shotgun (WGS) entry which is preliminary data.</text>
</comment>
<evidence type="ECO:0000313" key="6">
    <source>
        <dbReference type="Proteomes" id="UP001189429"/>
    </source>
</evidence>
<feature type="region of interest" description="Disordered" evidence="4">
    <location>
        <begin position="138"/>
        <end position="188"/>
    </location>
</feature>
<accession>A0ABN9WFP0</accession>
<evidence type="ECO:0000256" key="3">
    <source>
        <dbReference type="ARBA" id="ARBA00022840"/>
    </source>
</evidence>
<evidence type="ECO:0008006" key="7">
    <source>
        <dbReference type="Google" id="ProtNLM"/>
    </source>
</evidence>
<keyword evidence="3" id="KW-0067">ATP-binding</keyword>
<gene>
    <name evidence="5" type="ORF">PCOR1329_LOCUS66918</name>
</gene>
<keyword evidence="6" id="KW-1185">Reference proteome</keyword>
<dbReference type="Pfam" id="PF03133">
    <property type="entry name" value="TTL"/>
    <property type="match status" value="1"/>
</dbReference>
<evidence type="ECO:0000256" key="2">
    <source>
        <dbReference type="ARBA" id="ARBA00022741"/>
    </source>
</evidence>
<dbReference type="Proteomes" id="UP001189429">
    <property type="component" value="Unassembled WGS sequence"/>
</dbReference>
<dbReference type="PANTHER" id="PTHR12241">
    <property type="entry name" value="TUBULIN POLYGLUTAMYLASE"/>
    <property type="match status" value="1"/>
</dbReference>
<protein>
    <recommendedName>
        <fullName evidence="7">Tubulin--tyrosine ligase-like protein 9</fullName>
    </recommendedName>
</protein>
<feature type="compositionally biased region" description="Polar residues" evidence="4">
    <location>
        <begin position="173"/>
        <end position="182"/>
    </location>
</feature>
<reference evidence="5" key="1">
    <citation type="submission" date="2023-10" db="EMBL/GenBank/DDBJ databases">
        <authorList>
            <person name="Chen Y."/>
            <person name="Shah S."/>
            <person name="Dougan E. K."/>
            <person name="Thang M."/>
            <person name="Chan C."/>
        </authorList>
    </citation>
    <scope>NUCLEOTIDE SEQUENCE [LARGE SCALE GENOMIC DNA]</scope>
</reference>
<dbReference type="EMBL" id="CAUYUJ010018646">
    <property type="protein sequence ID" value="CAK0885241.1"/>
    <property type="molecule type" value="Genomic_DNA"/>
</dbReference>
<dbReference type="InterPro" id="IPR004344">
    <property type="entry name" value="TTL/TTLL_fam"/>
</dbReference>
<keyword evidence="1" id="KW-0436">Ligase</keyword>
<evidence type="ECO:0000256" key="1">
    <source>
        <dbReference type="ARBA" id="ARBA00022598"/>
    </source>
</evidence>
<evidence type="ECO:0000313" key="5">
    <source>
        <dbReference type="EMBL" id="CAK0885241.1"/>
    </source>
</evidence>
<dbReference type="PROSITE" id="PS51221">
    <property type="entry name" value="TTL"/>
    <property type="match status" value="1"/>
</dbReference>
<keyword evidence="2" id="KW-0547">Nucleotide-binding</keyword>
<proteinExistence type="predicted"/>
<organism evidence="5 6">
    <name type="scientific">Prorocentrum cordatum</name>
    <dbReference type="NCBI Taxonomy" id="2364126"/>
    <lineage>
        <taxon>Eukaryota</taxon>
        <taxon>Sar</taxon>
        <taxon>Alveolata</taxon>
        <taxon>Dinophyceae</taxon>
        <taxon>Prorocentrales</taxon>
        <taxon>Prorocentraceae</taxon>
        <taxon>Prorocentrum</taxon>
    </lineage>
</organism>
<evidence type="ECO:0000256" key="4">
    <source>
        <dbReference type="SAM" id="MobiDB-lite"/>
    </source>
</evidence>
<name>A0ABN9WFP0_9DINO</name>
<feature type="compositionally biased region" description="Basic residues" evidence="4">
    <location>
        <begin position="159"/>
        <end position="170"/>
    </location>
</feature>
<dbReference type="Gene3D" id="3.30.470.20">
    <property type="entry name" value="ATP-grasp fold, B domain"/>
    <property type="match status" value="1"/>
</dbReference>